<reference evidence="2 3" key="1">
    <citation type="submission" date="2018-09" db="EMBL/GenBank/DDBJ databases">
        <title>Cohnella cavernae sp. nov., isolated from a karst cave.</title>
        <authorList>
            <person name="Zhu H."/>
        </authorList>
    </citation>
    <scope>NUCLEOTIDE SEQUENCE [LARGE SCALE GENOMIC DNA]</scope>
    <source>
        <strain evidence="2 3">K2E09-144</strain>
    </source>
</reference>
<dbReference type="AlphaFoldDB" id="A0A398CC15"/>
<protein>
    <submittedName>
        <fullName evidence="2">Uncharacterized protein</fullName>
    </submittedName>
</protein>
<keyword evidence="1" id="KW-0812">Transmembrane</keyword>
<proteinExistence type="predicted"/>
<name>A0A398CC15_9BACL</name>
<feature type="transmembrane region" description="Helical" evidence="1">
    <location>
        <begin position="41"/>
        <end position="61"/>
    </location>
</feature>
<evidence type="ECO:0000313" key="3">
    <source>
        <dbReference type="Proteomes" id="UP000266340"/>
    </source>
</evidence>
<sequence>MNFGKIASPIASRLLVIAGFVFFSIAFVCAFVHSLTVFDSFSSASGAFLAAVIALLAVSALR</sequence>
<feature type="transmembrane region" description="Helical" evidence="1">
    <location>
        <begin position="12"/>
        <end position="35"/>
    </location>
</feature>
<evidence type="ECO:0000256" key="1">
    <source>
        <dbReference type="SAM" id="Phobius"/>
    </source>
</evidence>
<keyword evidence="3" id="KW-1185">Reference proteome</keyword>
<organism evidence="2 3">
    <name type="scientific">Cohnella faecalis</name>
    <dbReference type="NCBI Taxonomy" id="2315694"/>
    <lineage>
        <taxon>Bacteria</taxon>
        <taxon>Bacillati</taxon>
        <taxon>Bacillota</taxon>
        <taxon>Bacilli</taxon>
        <taxon>Bacillales</taxon>
        <taxon>Paenibacillaceae</taxon>
        <taxon>Cohnella</taxon>
    </lineage>
</organism>
<accession>A0A398CC15</accession>
<dbReference type="RefSeq" id="WP_119152598.1">
    <property type="nucleotide sequence ID" value="NZ_QXJM01000058.1"/>
</dbReference>
<keyword evidence="1" id="KW-1133">Transmembrane helix</keyword>
<keyword evidence="1" id="KW-0472">Membrane</keyword>
<dbReference type="OrthoDB" id="2787520at2"/>
<gene>
    <name evidence="2" type="ORF">D3H35_29205</name>
</gene>
<evidence type="ECO:0000313" key="2">
    <source>
        <dbReference type="EMBL" id="RIE00323.1"/>
    </source>
</evidence>
<dbReference type="EMBL" id="QXJM01000058">
    <property type="protein sequence ID" value="RIE00323.1"/>
    <property type="molecule type" value="Genomic_DNA"/>
</dbReference>
<comment type="caution">
    <text evidence="2">The sequence shown here is derived from an EMBL/GenBank/DDBJ whole genome shotgun (WGS) entry which is preliminary data.</text>
</comment>
<dbReference type="Proteomes" id="UP000266340">
    <property type="component" value="Unassembled WGS sequence"/>
</dbReference>